<reference evidence="1 2" key="1">
    <citation type="submission" date="2020-09" db="EMBL/GenBank/DDBJ databases">
        <title>De no assembly of potato wild relative species, Solanum commersonii.</title>
        <authorList>
            <person name="Cho K."/>
        </authorList>
    </citation>
    <scope>NUCLEOTIDE SEQUENCE [LARGE SCALE GENOMIC DNA]</scope>
    <source>
        <strain evidence="1">LZ3.2</strain>
        <tissue evidence="1">Leaf</tissue>
    </source>
</reference>
<accession>A0A9J6AXU0</accession>
<dbReference type="Proteomes" id="UP000824120">
    <property type="component" value="Chromosome 1"/>
</dbReference>
<dbReference type="AlphaFoldDB" id="A0A9J6AXU0"/>
<protein>
    <submittedName>
        <fullName evidence="1">Uncharacterized protein</fullName>
    </submittedName>
</protein>
<dbReference type="EMBL" id="JACXVP010000001">
    <property type="protein sequence ID" value="KAG5629296.1"/>
    <property type="molecule type" value="Genomic_DNA"/>
</dbReference>
<evidence type="ECO:0000313" key="1">
    <source>
        <dbReference type="EMBL" id="KAG5629296.1"/>
    </source>
</evidence>
<organism evidence="1 2">
    <name type="scientific">Solanum commersonii</name>
    <name type="common">Commerson's wild potato</name>
    <name type="synonym">Commerson's nightshade</name>
    <dbReference type="NCBI Taxonomy" id="4109"/>
    <lineage>
        <taxon>Eukaryota</taxon>
        <taxon>Viridiplantae</taxon>
        <taxon>Streptophyta</taxon>
        <taxon>Embryophyta</taxon>
        <taxon>Tracheophyta</taxon>
        <taxon>Spermatophyta</taxon>
        <taxon>Magnoliopsida</taxon>
        <taxon>eudicotyledons</taxon>
        <taxon>Gunneridae</taxon>
        <taxon>Pentapetalae</taxon>
        <taxon>asterids</taxon>
        <taxon>lamiids</taxon>
        <taxon>Solanales</taxon>
        <taxon>Solanaceae</taxon>
        <taxon>Solanoideae</taxon>
        <taxon>Solaneae</taxon>
        <taxon>Solanum</taxon>
    </lineage>
</organism>
<name>A0A9J6AXU0_SOLCO</name>
<comment type="caution">
    <text evidence="1">The sequence shown here is derived from an EMBL/GenBank/DDBJ whole genome shotgun (WGS) entry which is preliminary data.</text>
</comment>
<sequence length="109" mass="12960">MLKCSWKSLRVPTRIQWTIEHSKQEKIHLDEVKNLQIRYENLNINSKDQMGGDEYIIQLTSFPFIIINLKIKNSIKTHPGFLRTLKVPCQKIKRQREAFNPRFSQVLPI</sequence>
<gene>
    <name evidence="1" type="ORF">H5410_001013</name>
</gene>
<proteinExistence type="predicted"/>
<evidence type="ECO:0000313" key="2">
    <source>
        <dbReference type="Proteomes" id="UP000824120"/>
    </source>
</evidence>
<keyword evidence="2" id="KW-1185">Reference proteome</keyword>